<name>A0AB38XP65_9ACTO</name>
<dbReference type="KEGG" id="wne:PIG85_10140"/>
<accession>A0AB38XP65</accession>
<keyword evidence="1" id="KW-0732">Signal</keyword>
<dbReference type="RefSeq" id="WP_004807980.1">
    <property type="nucleotide sequence ID" value="NZ_CP116394.1"/>
</dbReference>
<dbReference type="Proteomes" id="UP001211044">
    <property type="component" value="Chromosome"/>
</dbReference>
<evidence type="ECO:0008006" key="4">
    <source>
        <dbReference type="Google" id="ProtNLM"/>
    </source>
</evidence>
<reference evidence="2" key="1">
    <citation type="submission" date="2023-01" db="EMBL/GenBank/DDBJ databases">
        <title>Comparative Genomic Analysis of the Clinically-Derived Winkia Strain NY0527 Provides Evidence into the Taxonomic Reassignment of Winkia neuii and Characterizes Their Virulence Traits.</title>
        <authorList>
            <person name="Cai X."/>
            <person name="Peng Y."/>
            <person name="Li M."/>
            <person name="Qiu Y."/>
            <person name="Wang Y."/>
            <person name="Xu L."/>
            <person name="Hou Q."/>
        </authorList>
    </citation>
    <scope>NUCLEOTIDE SEQUENCE</scope>
    <source>
        <strain evidence="2">NY0527</strain>
    </source>
</reference>
<dbReference type="AlphaFoldDB" id="A0AB38XP65"/>
<feature type="signal peptide" evidence="1">
    <location>
        <begin position="1"/>
        <end position="20"/>
    </location>
</feature>
<sequence>MKIRSTAATLILSIGLMGFAAPTFMDTSALAADSPTIQHEESAGILSKTSDSTLLLKPATGVAVDLQKLTITQNGKTEKLPTTGTDKNGSEINIRYARVKSGIEIRAVSAYTFFGVGKCLTGVGGGVIAGGTTGGLGGAAVGTVTLPLVGTVSGGAVGLIGGAVGGGLTGAAASCFD</sequence>
<protein>
    <recommendedName>
        <fullName evidence="4">Pathogenicity island protein</fullName>
    </recommendedName>
</protein>
<feature type="chain" id="PRO_5044256825" description="Pathogenicity island protein" evidence="1">
    <location>
        <begin position="21"/>
        <end position="177"/>
    </location>
</feature>
<proteinExistence type="predicted"/>
<dbReference type="EMBL" id="CP116394">
    <property type="protein sequence ID" value="WCE45987.1"/>
    <property type="molecule type" value="Genomic_DNA"/>
</dbReference>
<evidence type="ECO:0000313" key="3">
    <source>
        <dbReference type="Proteomes" id="UP001211044"/>
    </source>
</evidence>
<gene>
    <name evidence="2" type="ORF">PIG85_10140</name>
</gene>
<evidence type="ECO:0000313" key="2">
    <source>
        <dbReference type="EMBL" id="WCE45987.1"/>
    </source>
</evidence>
<organism evidence="2 3">
    <name type="scientific">Winkia neuii subsp. anitrata</name>
    <dbReference type="NCBI Taxonomy" id="29318"/>
    <lineage>
        <taxon>Bacteria</taxon>
        <taxon>Bacillati</taxon>
        <taxon>Actinomycetota</taxon>
        <taxon>Actinomycetes</taxon>
        <taxon>Actinomycetales</taxon>
        <taxon>Actinomycetaceae</taxon>
        <taxon>Winkia</taxon>
    </lineage>
</organism>
<evidence type="ECO:0000256" key="1">
    <source>
        <dbReference type="SAM" id="SignalP"/>
    </source>
</evidence>